<feature type="compositionally biased region" description="Polar residues" evidence="2">
    <location>
        <begin position="148"/>
        <end position="161"/>
    </location>
</feature>
<feature type="region of interest" description="Disordered" evidence="2">
    <location>
        <begin position="208"/>
        <end position="321"/>
    </location>
</feature>
<keyword evidence="1" id="KW-0175">Coiled coil</keyword>
<accession>A0AAJ6CHH1</accession>
<feature type="compositionally biased region" description="Basic and acidic residues" evidence="2">
    <location>
        <begin position="308"/>
        <end position="318"/>
    </location>
</feature>
<feature type="compositionally biased region" description="Polar residues" evidence="2">
    <location>
        <begin position="94"/>
        <end position="105"/>
    </location>
</feature>
<dbReference type="EMBL" id="CP119943">
    <property type="protein sequence ID" value="WFC97826.1"/>
    <property type="molecule type" value="Genomic_DNA"/>
</dbReference>
<feature type="coiled-coil region" evidence="1">
    <location>
        <begin position="9"/>
        <end position="36"/>
    </location>
</feature>
<evidence type="ECO:0000256" key="1">
    <source>
        <dbReference type="SAM" id="Coils"/>
    </source>
</evidence>
<dbReference type="Proteomes" id="UP001219567">
    <property type="component" value="Chromosome 1"/>
</dbReference>
<keyword evidence="4" id="KW-1185">Reference proteome</keyword>
<evidence type="ECO:0000313" key="4">
    <source>
        <dbReference type="Proteomes" id="UP001219567"/>
    </source>
</evidence>
<reference evidence="3 4" key="1">
    <citation type="submission" date="2023-03" db="EMBL/GenBank/DDBJ databases">
        <title>Mating type loci evolution in Malassezia.</title>
        <authorList>
            <person name="Coelho M.A."/>
        </authorList>
    </citation>
    <scope>NUCLEOTIDE SEQUENCE [LARGE SCALE GENOMIC DNA]</scope>
    <source>
        <strain evidence="3 4">CBS 9725</strain>
    </source>
</reference>
<feature type="compositionally biased region" description="Polar residues" evidence="2">
    <location>
        <begin position="283"/>
        <end position="303"/>
    </location>
</feature>
<evidence type="ECO:0000256" key="2">
    <source>
        <dbReference type="SAM" id="MobiDB-lite"/>
    </source>
</evidence>
<protein>
    <submittedName>
        <fullName evidence="3">Uncharacterized protein</fullName>
    </submittedName>
</protein>
<organism evidence="3 4">
    <name type="scientific">Malassezia yamatoensis</name>
    <dbReference type="NCBI Taxonomy" id="253288"/>
    <lineage>
        <taxon>Eukaryota</taxon>
        <taxon>Fungi</taxon>
        <taxon>Dikarya</taxon>
        <taxon>Basidiomycota</taxon>
        <taxon>Ustilaginomycotina</taxon>
        <taxon>Malasseziomycetes</taxon>
        <taxon>Malasseziales</taxon>
        <taxon>Malasseziaceae</taxon>
        <taxon>Malassezia</taxon>
    </lineage>
</organism>
<dbReference type="AlphaFoldDB" id="A0AAJ6CHH1"/>
<gene>
    <name evidence="3" type="ORF">MYAM1_000546</name>
</gene>
<feature type="region of interest" description="Disordered" evidence="2">
    <location>
        <begin position="148"/>
        <end position="188"/>
    </location>
</feature>
<evidence type="ECO:0000313" key="3">
    <source>
        <dbReference type="EMBL" id="WFC97826.1"/>
    </source>
</evidence>
<sequence length="449" mass="48941">MAVALATMCNRDEDGINRMKEQAQRLRERLEIAAYETGLTSVTVVPELSSVNAESLTCNDAVDQKQHDRKTSASADLYRGILSTRSPVPATPVSFKSPSTSNPSRSPFPRTPTGEPTATEWFNQVAASPRQQTPCPSGSLRDQTLHNSEQAITAPSGSMTSPVKRRRVDEHASFTSPHRPITSPTASWKHKRIVSPLARDLGFRVEMSPSRRLQTSDIASLRHSRTASTSSIPDPSWDSHFVPVRSYDPLPRGTPNAISSTQHKGEEHSSVARSGSLAKSRPNDATSIHASRSSPRGLSNTNVFVPPKPRETCTEARTRGIGQSSQIALEALHTRSNTHRRSVSYNILDTSVPVSHDRYSGITTPSIDPPSLPMTPKSLAPTSSYGDLLSVSPTPKPRHAPRNTPGSTQSTAPLRRSNHHRFISEDLRARSTAPLWAQSPSSPFPKESL</sequence>
<feature type="region of interest" description="Disordered" evidence="2">
    <location>
        <begin position="355"/>
        <end position="449"/>
    </location>
</feature>
<name>A0AAJ6CHH1_9BASI</name>
<feature type="region of interest" description="Disordered" evidence="2">
    <location>
        <begin position="83"/>
        <end position="117"/>
    </location>
</feature>
<proteinExistence type="predicted"/>